<dbReference type="InterPro" id="IPR010736">
    <property type="entry name" value="SHIPPO-rpt"/>
</dbReference>
<reference evidence="2" key="1">
    <citation type="submission" date="2022-01" db="EMBL/GenBank/DDBJ databases">
        <authorList>
            <person name="King R."/>
        </authorList>
    </citation>
    <scope>NUCLEOTIDE SEQUENCE</scope>
</reference>
<name>A0A9N9X493_DIABA</name>
<feature type="region of interest" description="Disordered" evidence="1">
    <location>
        <begin position="40"/>
        <end position="112"/>
    </location>
</feature>
<dbReference type="PANTHER" id="PTHR21580:SF28">
    <property type="entry name" value="BOREALIN N-TERMINAL DOMAIN-CONTAINING PROTEIN-RELATED"/>
    <property type="match status" value="1"/>
</dbReference>
<evidence type="ECO:0000313" key="2">
    <source>
        <dbReference type="EMBL" id="CAG9826690.1"/>
    </source>
</evidence>
<dbReference type="Pfam" id="PF07004">
    <property type="entry name" value="SHIPPO-rpt"/>
    <property type="match status" value="7"/>
</dbReference>
<proteinExistence type="predicted"/>
<evidence type="ECO:0008006" key="4">
    <source>
        <dbReference type="Google" id="ProtNLM"/>
    </source>
</evidence>
<dbReference type="GO" id="GO:0005856">
    <property type="term" value="C:cytoskeleton"/>
    <property type="evidence" value="ECO:0007669"/>
    <property type="project" value="TreeGrafter"/>
</dbReference>
<dbReference type="InterPro" id="IPR051291">
    <property type="entry name" value="CIMAP"/>
</dbReference>
<organism evidence="2 3">
    <name type="scientific">Diabrotica balteata</name>
    <name type="common">Banded cucumber beetle</name>
    <dbReference type="NCBI Taxonomy" id="107213"/>
    <lineage>
        <taxon>Eukaryota</taxon>
        <taxon>Metazoa</taxon>
        <taxon>Ecdysozoa</taxon>
        <taxon>Arthropoda</taxon>
        <taxon>Hexapoda</taxon>
        <taxon>Insecta</taxon>
        <taxon>Pterygota</taxon>
        <taxon>Neoptera</taxon>
        <taxon>Endopterygota</taxon>
        <taxon>Coleoptera</taxon>
        <taxon>Polyphaga</taxon>
        <taxon>Cucujiformia</taxon>
        <taxon>Chrysomeloidea</taxon>
        <taxon>Chrysomelidae</taxon>
        <taxon>Galerucinae</taxon>
        <taxon>Diabroticina</taxon>
        <taxon>Diabroticites</taxon>
        <taxon>Diabrotica</taxon>
    </lineage>
</organism>
<feature type="region of interest" description="Disordered" evidence="1">
    <location>
        <begin position="1"/>
        <end position="24"/>
    </location>
</feature>
<dbReference type="AlphaFoldDB" id="A0A9N9X493"/>
<dbReference type="PANTHER" id="PTHR21580">
    <property type="entry name" value="SHIPPO-1-RELATED"/>
    <property type="match status" value="1"/>
</dbReference>
<gene>
    <name evidence="2" type="ORF">DIABBA_LOCUS781</name>
</gene>
<sequence length="273" mass="29601">MGGMTQRPWTPTKRRGPIAAEFKGPGPACVALPSYIGRRTAESRSERAPAFSFGSRQNGKLESIGPGPGQYNITGMSAKGKDTPPALSLHSRPKDQKPENFPAPGDYNPDKAEKVIHDSAPKYTFGLKTNVDKPLDTPAPNVYKIAETLTADAPKYSFGSKVNIEKPDIVPAPNVYNIPSAVGDRGSPAYTISGRTKELLDERVKNPAPGQYNNVDPEFYKSHSPAYTMSGRINVPKDDKIPGPGVYSPEKVILDAPPAHSFGIRHSEFSEHY</sequence>
<dbReference type="Proteomes" id="UP001153709">
    <property type="component" value="Chromosome 1"/>
</dbReference>
<keyword evidence="3" id="KW-1185">Reference proteome</keyword>
<evidence type="ECO:0000313" key="3">
    <source>
        <dbReference type="Proteomes" id="UP001153709"/>
    </source>
</evidence>
<accession>A0A9N9X493</accession>
<protein>
    <recommendedName>
        <fullName evidence="4">Outer dense fiber protein 3</fullName>
    </recommendedName>
</protein>
<dbReference type="EMBL" id="OU898276">
    <property type="protein sequence ID" value="CAG9826690.1"/>
    <property type="molecule type" value="Genomic_DNA"/>
</dbReference>
<evidence type="ECO:0000256" key="1">
    <source>
        <dbReference type="SAM" id="MobiDB-lite"/>
    </source>
</evidence>